<dbReference type="Gene3D" id="3.40.50.300">
    <property type="entry name" value="P-loop containing nucleotide triphosphate hydrolases"/>
    <property type="match status" value="1"/>
</dbReference>
<dbReference type="GO" id="GO:0000723">
    <property type="term" value="P:telomere maintenance"/>
    <property type="evidence" value="ECO:0007669"/>
    <property type="project" value="InterPro"/>
</dbReference>
<proteinExistence type="inferred from homology"/>
<name>A0A0C9SRS2_PAXIN</name>
<comment type="similarity">
    <text evidence="1">Belongs to the helicase family.</text>
</comment>
<dbReference type="GO" id="GO:0043139">
    <property type="term" value="F:5'-3' DNA helicase activity"/>
    <property type="evidence" value="ECO:0007669"/>
    <property type="project" value="UniProtKB-EC"/>
</dbReference>
<dbReference type="Pfam" id="PF05970">
    <property type="entry name" value="PIF1"/>
    <property type="match status" value="1"/>
</dbReference>
<keyword evidence="1" id="KW-0234">DNA repair</keyword>
<comment type="catalytic activity">
    <reaction evidence="1">
        <text>ATP + H2O = ADP + phosphate + H(+)</text>
        <dbReference type="Rhea" id="RHEA:13065"/>
        <dbReference type="ChEBI" id="CHEBI:15377"/>
        <dbReference type="ChEBI" id="CHEBI:15378"/>
        <dbReference type="ChEBI" id="CHEBI:30616"/>
        <dbReference type="ChEBI" id="CHEBI:43474"/>
        <dbReference type="ChEBI" id="CHEBI:456216"/>
        <dbReference type="EC" id="5.6.2.3"/>
    </reaction>
</comment>
<dbReference type="PANTHER" id="PTHR10492">
    <property type="match status" value="1"/>
</dbReference>
<dbReference type="GO" id="GO:0016887">
    <property type="term" value="F:ATP hydrolysis activity"/>
    <property type="evidence" value="ECO:0007669"/>
    <property type="project" value="RHEA"/>
</dbReference>
<reference evidence="4" key="2">
    <citation type="submission" date="2015-01" db="EMBL/GenBank/DDBJ databases">
        <title>Evolutionary Origins and Diversification of the Mycorrhizal Mutualists.</title>
        <authorList>
            <consortium name="DOE Joint Genome Institute"/>
            <consortium name="Mycorrhizal Genomics Consortium"/>
            <person name="Kohler A."/>
            <person name="Kuo A."/>
            <person name="Nagy L.G."/>
            <person name="Floudas D."/>
            <person name="Copeland A."/>
            <person name="Barry K.W."/>
            <person name="Cichocki N."/>
            <person name="Veneault-Fourrey C."/>
            <person name="LaButti K."/>
            <person name="Lindquist E.A."/>
            <person name="Lipzen A."/>
            <person name="Lundell T."/>
            <person name="Morin E."/>
            <person name="Murat C."/>
            <person name="Riley R."/>
            <person name="Ohm R."/>
            <person name="Sun H."/>
            <person name="Tunlid A."/>
            <person name="Henrissat B."/>
            <person name="Grigoriev I.V."/>
            <person name="Hibbett D.S."/>
            <person name="Martin F."/>
        </authorList>
    </citation>
    <scope>NUCLEOTIDE SEQUENCE [LARGE SCALE GENOMIC DNA]</scope>
    <source>
        <strain evidence="4">ATCC 200175</strain>
    </source>
</reference>
<dbReference type="GO" id="GO:0005524">
    <property type="term" value="F:ATP binding"/>
    <property type="evidence" value="ECO:0007669"/>
    <property type="project" value="UniProtKB-KW"/>
</dbReference>
<keyword evidence="1" id="KW-0347">Helicase</keyword>
<keyword evidence="1" id="KW-0233">DNA recombination</keyword>
<feature type="domain" description="DNA helicase Pif1-like DEAD-box helicase" evidence="2">
    <location>
        <begin position="1"/>
        <end position="59"/>
    </location>
</feature>
<comment type="cofactor">
    <cofactor evidence="1">
        <name>Mg(2+)</name>
        <dbReference type="ChEBI" id="CHEBI:18420"/>
    </cofactor>
</comment>
<dbReference type="AlphaFoldDB" id="A0A0C9SRS2"/>
<dbReference type="GO" id="GO:0006281">
    <property type="term" value="P:DNA repair"/>
    <property type="evidence" value="ECO:0007669"/>
    <property type="project" value="UniProtKB-KW"/>
</dbReference>
<dbReference type="GO" id="GO:0006310">
    <property type="term" value="P:DNA recombination"/>
    <property type="evidence" value="ECO:0007669"/>
    <property type="project" value="UniProtKB-KW"/>
</dbReference>
<feature type="non-terminal residue" evidence="3">
    <location>
        <position position="59"/>
    </location>
</feature>
<evidence type="ECO:0000313" key="3">
    <source>
        <dbReference type="EMBL" id="KIJ10634.1"/>
    </source>
</evidence>
<dbReference type="InterPro" id="IPR010285">
    <property type="entry name" value="DNA_helicase_pif1-like_DEAD"/>
</dbReference>
<dbReference type="HOGENOM" id="CLU_001324_8_2_1"/>
<reference evidence="3 4" key="1">
    <citation type="submission" date="2014-06" db="EMBL/GenBank/DDBJ databases">
        <authorList>
            <consortium name="DOE Joint Genome Institute"/>
            <person name="Kuo A."/>
            <person name="Kohler A."/>
            <person name="Nagy L.G."/>
            <person name="Floudas D."/>
            <person name="Copeland A."/>
            <person name="Barry K.W."/>
            <person name="Cichocki N."/>
            <person name="Veneault-Fourrey C."/>
            <person name="LaButti K."/>
            <person name="Lindquist E.A."/>
            <person name="Lipzen A."/>
            <person name="Lundell T."/>
            <person name="Morin E."/>
            <person name="Murat C."/>
            <person name="Sun H."/>
            <person name="Tunlid A."/>
            <person name="Henrissat B."/>
            <person name="Grigoriev I.V."/>
            <person name="Hibbett D.S."/>
            <person name="Martin F."/>
            <person name="Nordberg H.P."/>
            <person name="Cantor M.N."/>
            <person name="Hua S.X."/>
        </authorList>
    </citation>
    <scope>NUCLEOTIDE SEQUENCE [LARGE SCALE GENOMIC DNA]</scope>
    <source>
        <strain evidence="3 4">ATCC 200175</strain>
    </source>
</reference>
<keyword evidence="1" id="KW-0378">Hydrolase</keyword>
<accession>A0A0C9SRS2</accession>
<dbReference type="PANTHER" id="PTHR10492:SF57">
    <property type="entry name" value="ATP-DEPENDENT DNA HELICASE"/>
    <property type="match status" value="1"/>
</dbReference>
<dbReference type="EMBL" id="KN819401">
    <property type="protein sequence ID" value="KIJ10634.1"/>
    <property type="molecule type" value="Genomic_DNA"/>
</dbReference>
<dbReference type="EC" id="5.6.2.3" evidence="1"/>
<keyword evidence="1" id="KW-0227">DNA damage</keyword>
<evidence type="ECO:0000259" key="2">
    <source>
        <dbReference type="Pfam" id="PF05970"/>
    </source>
</evidence>
<keyword evidence="1" id="KW-0547">Nucleotide-binding</keyword>
<feature type="non-terminal residue" evidence="3">
    <location>
        <position position="1"/>
    </location>
</feature>
<evidence type="ECO:0000313" key="4">
    <source>
        <dbReference type="Proteomes" id="UP000053647"/>
    </source>
</evidence>
<dbReference type="InterPro" id="IPR027417">
    <property type="entry name" value="P-loop_NTPase"/>
</dbReference>
<keyword evidence="1" id="KW-0067">ATP-binding</keyword>
<protein>
    <recommendedName>
        <fullName evidence="1">ATP-dependent DNA helicase</fullName>
        <ecNumber evidence="1">5.6.2.3</ecNumber>
    </recommendedName>
</protein>
<dbReference type="OrthoDB" id="5599845at2759"/>
<evidence type="ECO:0000256" key="1">
    <source>
        <dbReference type="RuleBase" id="RU363044"/>
    </source>
</evidence>
<organism evidence="3 4">
    <name type="scientific">Paxillus involutus ATCC 200175</name>
    <dbReference type="NCBI Taxonomy" id="664439"/>
    <lineage>
        <taxon>Eukaryota</taxon>
        <taxon>Fungi</taxon>
        <taxon>Dikarya</taxon>
        <taxon>Basidiomycota</taxon>
        <taxon>Agaricomycotina</taxon>
        <taxon>Agaricomycetes</taxon>
        <taxon>Agaricomycetidae</taxon>
        <taxon>Boletales</taxon>
        <taxon>Paxilineae</taxon>
        <taxon>Paxillaceae</taxon>
        <taxon>Paxillus</taxon>
    </lineage>
</organism>
<gene>
    <name evidence="3" type="ORF">PAXINDRAFT_38939</name>
</gene>
<sequence>LIIWDEVGAQGRHTIECVDWTLHDLLNRDVPFGGIAVVFGGDFRQMLPVVPHGSREQIV</sequence>
<dbReference type="Proteomes" id="UP000053647">
    <property type="component" value="Unassembled WGS sequence"/>
</dbReference>
<keyword evidence="4" id="KW-1185">Reference proteome</keyword>